<sequence>MKSNILIWNTYELLARQGGPSTYLYNLQESLNKHDSQIHFLNDYIFHSQDEMVKKPKKKHFLKMFFYKIINKEKRRRIKQLNKEIVLHLSDKKLIINKDLDLNQFDIIHFHTTFDLFNYKNYLKNFKGKIILTSHSPKLPHQELVEDILKVEYPYLKNKFLNTLQVIDEYAFKKADYIIFPCNEAMEPYYQNWDKFKEIIKNKDVRYFLTATKKATQKLSREAICEKYAIPLNSFIITFSGRHNKVKGYDLLKEFGNEILSKYENVYFVITGKEEPITGLNHPRWIEVGWTDDPHSIIAASDLYILPNRNTYFDLVLLEVISLNIPIILSYTGGNKFFKKFETTNPCFNFFEMDKNSITNMEEVFSKLYLNQIKNKINNDDLFDTYFQLDNFGPNYIKLIEDIKLE</sequence>
<dbReference type="SUPFAM" id="SSF53756">
    <property type="entry name" value="UDP-Glycosyltransferase/glycogen phosphorylase"/>
    <property type="match status" value="1"/>
</dbReference>
<evidence type="ECO:0000313" key="1">
    <source>
        <dbReference type="EMBL" id="MFK7000982.1"/>
    </source>
</evidence>
<organism evidence="1 2">
    <name type="scientific">Flavobacterium oreochromis</name>
    <dbReference type="NCBI Taxonomy" id="2906078"/>
    <lineage>
        <taxon>Bacteria</taxon>
        <taxon>Pseudomonadati</taxon>
        <taxon>Bacteroidota</taxon>
        <taxon>Flavobacteriia</taxon>
        <taxon>Flavobacteriales</taxon>
        <taxon>Flavobacteriaceae</taxon>
        <taxon>Flavobacterium</taxon>
    </lineage>
</organism>
<dbReference type="Pfam" id="PF13692">
    <property type="entry name" value="Glyco_trans_1_4"/>
    <property type="match status" value="1"/>
</dbReference>
<dbReference type="RefSeq" id="WP_088398954.1">
    <property type="nucleotide sequence ID" value="NZ_JAZGZP010000011.1"/>
</dbReference>
<evidence type="ECO:0000313" key="2">
    <source>
        <dbReference type="Proteomes" id="UP001621706"/>
    </source>
</evidence>
<protein>
    <submittedName>
        <fullName evidence="1">Glycosyltransferase family 4 protein</fullName>
        <ecNumber evidence="1">2.4.-.-</ecNumber>
    </submittedName>
</protein>
<keyword evidence="2" id="KW-1185">Reference proteome</keyword>
<dbReference type="PANTHER" id="PTHR12526:SF630">
    <property type="entry name" value="GLYCOSYLTRANSFERASE"/>
    <property type="match status" value="1"/>
</dbReference>
<accession>A0ABW8P8V6</accession>
<gene>
    <name evidence="1" type="ORF">V3I07_08745</name>
</gene>
<name>A0ABW8P8V6_9FLAO</name>
<dbReference type="Gene3D" id="3.40.50.2000">
    <property type="entry name" value="Glycogen Phosphorylase B"/>
    <property type="match status" value="2"/>
</dbReference>
<proteinExistence type="predicted"/>
<keyword evidence="1" id="KW-0808">Transferase</keyword>
<dbReference type="EC" id="2.4.-.-" evidence="1"/>
<dbReference type="Proteomes" id="UP001621706">
    <property type="component" value="Unassembled WGS sequence"/>
</dbReference>
<comment type="caution">
    <text evidence="1">The sequence shown here is derived from an EMBL/GenBank/DDBJ whole genome shotgun (WGS) entry which is preliminary data.</text>
</comment>
<dbReference type="GO" id="GO:0016757">
    <property type="term" value="F:glycosyltransferase activity"/>
    <property type="evidence" value="ECO:0007669"/>
    <property type="project" value="UniProtKB-KW"/>
</dbReference>
<reference evidence="1 2" key="1">
    <citation type="submission" date="2024-02" db="EMBL/GenBank/DDBJ databases">
        <title>Comparative Genomic Analysis of Flavobacterium Species Causing Columnaris Disease of Freshwater Fish in Thailand: Insights into Virulence and Resistance Mechanisms.</title>
        <authorList>
            <person name="Nguyen D."/>
            <person name="Chokmangmeepisarn P."/>
            <person name="Khianchaikhan K."/>
            <person name="Morishita M."/>
            <person name="Bunnoy A."/>
            <person name="Rodkhum C."/>
        </authorList>
    </citation>
    <scope>NUCLEOTIDE SEQUENCE [LARGE SCALE GENOMIC DNA]</scope>
    <source>
        <strain evidence="1 2">CNRT2201</strain>
    </source>
</reference>
<dbReference type="CDD" id="cd03801">
    <property type="entry name" value="GT4_PimA-like"/>
    <property type="match status" value="1"/>
</dbReference>
<dbReference type="PANTHER" id="PTHR12526">
    <property type="entry name" value="GLYCOSYLTRANSFERASE"/>
    <property type="match status" value="1"/>
</dbReference>
<keyword evidence="1" id="KW-0328">Glycosyltransferase</keyword>
<dbReference type="EMBL" id="JAZGZP010000011">
    <property type="protein sequence ID" value="MFK7000982.1"/>
    <property type="molecule type" value="Genomic_DNA"/>
</dbReference>